<reference evidence="1" key="1">
    <citation type="journal article" date="2020" name="Stud. Mycol.">
        <title>101 Dothideomycetes genomes: a test case for predicting lifestyles and emergence of pathogens.</title>
        <authorList>
            <person name="Haridas S."/>
            <person name="Albert R."/>
            <person name="Binder M."/>
            <person name="Bloem J."/>
            <person name="Labutti K."/>
            <person name="Salamov A."/>
            <person name="Andreopoulos B."/>
            <person name="Baker S."/>
            <person name="Barry K."/>
            <person name="Bills G."/>
            <person name="Bluhm B."/>
            <person name="Cannon C."/>
            <person name="Castanera R."/>
            <person name="Culley D."/>
            <person name="Daum C."/>
            <person name="Ezra D."/>
            <person name="Gonzalez J."/>
            <person name="Henrissat B."/>
            <person name="Kuo A."/>
            <person name="Liang C."/>
            <person name="Lipzen A."/>
            <person name="Lutzoni F."/>
            <person name="Magnuson J."/>
            <person name="Mondo S."/>
            <person name="Nolan M."/>
            <person name="Ohm R."/>
            <person name="Pangilinan J."/>
            <person name="Park H.-J."/>
            <person name="Ramirez L."/>
            <person name="Alfaro M."/>
            <person name="Sun H."/>
            <person name="Tritt A."/>
            <person name="Yoshinaga Y."/>
            <person name="Zwiers L.-H."/>
            <person name="Turgeon B."/>
            <person name="Goodwin S."/>
            <person name="Spatafora J."/>
            <person name="Crous P."/>
            <person name="Grigoriev I."/>
        </authorList>
    </citation>
    <scope>NUCLEOTIDE SEQUENCE</scope>
    <source>
        <strain evidence="1">CBS 473.64</strain>
    </source>
</reference>
<proteinExistence type="predicted"/>
<organism evidence="1 2">
    <name type="scientific">Massarina eburnea CBS 473.64</name>
    <dbReference type="NCBI Taxonomy" id="1395130"/>
    <lineage>
        <taxon>Eukaryota</taxon>
        <taxon>Fungi</taxon>
        <taxon>Dikarya</taxon>
        <taxon>Ascomycota</taxon>
        <taxon>Pezizomycotina</taxon>
        <taxon>Dothideomycetes</taxon>
        <taxon>Pleosporomycetidae</taxon>
        <taxon>Pleosporales</taxon>
        <taxon>Massarineae</taxon>
        <taxon>Massarinaceae</taxon>
        <taxon>Massarina</taxon>
    </lineage>
</organism>
<gene>
    <name evidence="1" type="ORF">P280DRAFT_464339</name>
</gene>
<evidence type="ECO:0000313" key="1">
    <source>
        <dbReference type="EMBL" id="KAF2646074.1"/>
    </source>
</evidence>
<dbReference type="AlphaFoldDB" id="A0A6A6SIL8"/>
<dbReference type="OrthoDB" id="10479091at2759"/>
<protein>
    <submittedName>
        <fullName evidence="1">Uncharacterized protein</fullName>
    </submittedName>
</protein>
<accession>A0A6A6SIL8</accession>
<dbReference type="EMBL" id="MU006776">
    <property type="protein sequence ID" value="KAF2646074.1"/>
    <property type="molecule type" value="Genomic_DNA"/>
</dbReference>
<name>A0A6A6SIL8_9PLEO</name>
<evidence type="ECO:0000313" key="2">
    <source>
        <dbReference type="Proteomes" id="UP000799753"/>
    </source>
</evidence>
<keyword evidence="2" id="KW-1185">Reference proteome</keyword>
<sequence length="163" mass="18490">MNSDIHLGAPPTLDRNVFTVREDGSTTLVWNGQEKSSMLEIDALHGRIANIVGRVFGTDQNDPLMANLAFLARDKVVSVDEVDPRFITILRTDLYHPEQDYVIEHRVAIVYQENGEHTMIVRVGSTDPANLIRKLKQKVDMAVNEIISSEEENKKTVDPFRYL</sequence>
<dbReference type="Proteomes" id="UP000799753">
    <property type="component" value="Unassembled WGS sequence"/>
</dbReference>